<feature type="transmembrane region" description="Helical" evidence="8">
    <location>
        <begin position="200"/>
        <end position="219"/>
    </location>
</feature>
<dbReference type="Proteomes" id="UP000504609">
    <property type="component" value="Unplaced"/>
</dbReference>
<dbReference type="InterPro" id="IPR000109">
    <property type="entry name" value="POT_fam"/>
</dbReference>
<feature type="transmembrane region" description="Helical" evidence="8">
    <location>
        <begin position="380"/>
        <end position="402"/>
    </location>
</feature>
<feature type="transmembrane region" description="Helical" evidence="8">
    <location>
        <begin position="422"/>
        <end position="443"/>
    </location>
</feature>
<evidence type="ECO:0000256" key="1">
    <source>
        <dbReference type="ARBA" id="ARBA00004141"/>
    </source>
</evidence>
<dbReference type="AlphaFoldDB" id="A0A6J1F4Q2"/>
<feature type="transmembrane region" description="Helical" evidence="8">
    <location>
        <begin position="225"/>
        <end position="245"/>
    </location>
</feature>
<dbReference type="GO" id="GO:0071916">
    <property type="term" value="F:dipeptide transmembrane transporter activity"/>
    <property type="evidence" value="ECO:0007669"/>
    <property type="project" value="InterPro"/>
</dbReference>
<dbReference type="GO" id="GO:0016020">
    <property type="term" value="C:membrane"/>
    <property type="evidence" value="ECO:0007669"/>
    <property type="project" value="UniProtKB-SubCell"/>
</dbReference>
<evidence type="ECO:0000256" key="5">
    <source>
        <dbReference type="ARBA" id="ARBA00022989"/>
    </source>
</evidence>
<feature type="region of interest" description="Disordered" evidence="7">
    <location>
        <begin position="584"/>
        <end position="603"/>
    </location>
</feature>
<keyword evidence="4 8" id="KW-0812">Transmembrane</keyword>
<dbReference type="Pfam" id="PF00854">
    <property type="entry name" value="PTR2"/>
    <property type="match status" value="1"/>
</dbReference>
<evidence type="ECO:0000256" key="6">
    <source>
        <dbReference type="ARBA" id="ARBA00023136"/>
    </source>
</evidence>
<dbReference type="RefSeq" id="XP_022935194.1">
    <property type="nucleotide sequence ID" value="XM_023079426.1"/>
</dbReference>
<protein>
    <submittedName>
        <fullName evidence="10">Protein NRT1/ PTR FAMILY 5.6-like</fullName>
    </submittedName>
</protein>
<dbReference type="Gene3D" id="1.20.1250.20">
    <property type="entry name" value="MFS general substrate transporter like domains"/>
    <property type="match status" value="1"/>
</dbReference>
<evidence type="ECO:0000256" key="4">
    <source>
        <dbReference type="ARBA" id="ARBA00022692"/>
    </source>
</evidence>
<feature type="transmembrane region" description="Helical" evidence="8">
    <location>
        <begin position="503"/>
        <end position="524"/>
    </location>
</feature>
<feature type="transmembrane region" description="Helical" evidence="8">
    <location>
        <begin position="115"/>
        <end position="135"/>
    </location>
</feature>
<reference evidence="10" key="1">
    <citation type="submission" date="2025-08" db="UniProtKB">
        <authorList>
            <consortium name="RefSeq"/>
        </authorList>
    </citation>
    <scope>IDENTIFICATION</scope>
    <source>
        <tissue evidence="10">Young leaves</tissue>
    </source>
</reference>
<feature type="region of interest" description="Disordered" evidence="7">
    <location>
        <begin position="1"/>
        <end position="27"/>
    </location>
</feature>
<dbReference type="InterPro" id="IPR036259">
    <property type="entry name" value="MFS_trans_sf"/>
</dbReference>
<dbReference type="GeneID" id="111442148"/>
<organism evidence="9 10">
    <name type="scientific">Cucurbita moschata</name>
    <name type="common">Winter crookneck squash</name>
    <name type="synonym">Cucurbita pepo var. moschata</name>
    <dbReference type="NCBI Taxonomy" id="3662"/>
    <lineage>
        <taxon>Eukaryota</taxon>
        <taxon>Viridiplantae</taxon>
        <taxon>Streptophyta</taxon>
        <taxon>Embryophyta</taxon>
        <taxon>Tracheophyta</taxon>
        <taxon>Spermatophyta</taxon>
        <taxon>Magnoliopsida</taxon>
        <taxon>eudicotyledons</taxon>
        <taxon>Gunneridae</taxon>
        <taxon>Pentapetalae</taxon>
        <taxon>rosids</taxon>
        <taxon>fabids</taxon>
        <taxon>Cucurbitales</taxon>
        <taxon>Cucurbitaceae</taxon>
        <taxon>Cucurbiteae</taxon>
        <taxon>Cucurbita</taxon>
    </lineage>
</organism>
<feature type="compositionally biased region" description="Low complexity" evidence="7">
    <location>
        <begin position="585"/>
        <end position="603"/>
    </location>
</feature>
<sequence>MEAAREPAEFSDEPQQHTHDETLVHDSSVDHKGKLPLRASTGVWKSSLFIIAIEFSERLSYFGIATSLIVYLTKAMHEDLKTAARNVNYWTGVTTLMPLFGGFLADAYLGRYSTVILSTVIYLLGLSLMTLSTLVPKLKACGSEICNKPRKVHQLLFFTAIYFISVGTGGHKPSLESFGADQFDDNHPEERKQKMSFFNWWNSGLCAGVILGVTVIVYVEDHLGWGIAGVILTSIMALSLAVFLFGSSVYRYRVALGSPLTPLLQVAVAAFRKRNLPYPPHSSDLYEVQTADRFQARLLSHTKKLKFLDKAAIIEEGGNSDENRGPWRLATVTRVEELKLILNMIPIWIVSLPFGIVVAQSSTFFVKQCLIMDRKIGSSFIMPASSMFCLAALGMIVFVVIYDRLLVPFLRKTTGNERGITILQRIGIGMVFSFMTMIVAAVVERKRLGLLKNDPTGGSAGAMSVFWLAPQFIIIGIGDAFGLVGQQEYFYDQVPDSMRSLGIAFYLSVSGASNFVSSWLITIVDNMTRKSGGHSWFGVDLNTSRLDNFYFLLALIVAVDLCVYVFLARRYTYKSVQKTTVGACSDADAPDPSSAAPDPSSAV</sequence>
<feature type="transmembrane region" description="Helical" evidence="8">
    <location>
        <begin position="89"/>
        <end position="109"/>
    </location>
</feature>
<dbReference type="KEGG" id="cmos:111442148"/>
<proteinExistence type="inferred from homology"/>
<dbReference type="CDD" id="cd17417">
    <property type="entry name" value="MFS_NPF5"/>
    <property type="match status" value="1"/>
</dbReference>
<comment type="subcellular location">
    <subcellularLocation>
        <location evidence="1">Membrane</location>
        <topology evidence="1">Multi-pass membrane protein</topology>
    </subcellularLocation>
</comment>
<evidence type="ECO:0000256" key="7">
    <source>
        <dbReference type="SAM" id="MobiDB-lite"/>
    </source>
</evidence>
<evidence type="ECO:0000256" key="2">
    <source>
        <dbReference type="ARBA" id="ARBA00005982"/>
    </source>
</evidence>
<dbReference type="InterPro" id="IPR044739">
    <property type="entry name" value="NRT1/PTR"/>
</dbReference>
<keyword evidence="5 8" id="KW-1133">Transmembrane helix</keyword>
<dbReference type="GO" id="GO:0042937">
    <property type="term" value="F:tripeptide transmembrane transporter activity"/>
    <property type="evidence" value="ECO:0007669"/>
    <property type="project" value="InterPro"/>
</dbReference>
<dbReference type="SMR" id="A0A6J1F4Q2"/>
<feature type="transmembrane region" description="Helical" evidence="8">
    <location>
        <begin position="340"/>
        <end position="359"/>
    </location>
</feature>
<keyword evidence="3" id="KW-0597">Phosphoprotein</keyword>
<evidence type="ECO:0000313" key="10">
    <source>
        <dbReference type="RefSeq" id="XP_022935194.1"/>
    </source>
</evidence>
<accession>A0A6J1F4Q2</accession>
<feature type="transmembrane region" description="Helical" evidence="8">
    <location>
        <begin position="549"/>
        <end position="568"/>
    </location>
</feature>
<keyword evidence="9" id="KW-1185">Reference proteome</keyword>
<dbReference type="SUPFAM" id="SSF103473">
    <property type="entry name" value="MFS general substrate transporter"/>
    <property type="match status" value="1"/>
</dbReference>
<evidence type="ECO:0000256" key="3">
    <source>
        <dbReference type="ARBA" id="ARBA00022553"/>
    </source>
</evidence>
<evidence type="ECO:0000256" key="8">
    <source>
        <dbReference type="SAM" id="Phobius"/>
    </source>
</evidence>
<comment type="similarity">
    <text evidence="2">Belongs to the major facilitator superfamily. Proton-dependent oligopeptide transporter (POT/PTR) (TC 2.A.17) family.</text>
</comment>
<dbReference type="InterPro" id="IPR018456">
    <property type="entry name" value="PTR2_symporter_CS"/>
</dbReference>
<dbReference type="PROSITE" id="PS01022">
    <property type="entry name" value="PTR2_1"/>
    <property type="match status" value="1"/>
</dbReference>
<dbReference type="PANTHER" id="PTHR11654">
    <property type="entry name" value="OLIGOPEPTIDE TRANSPORTER-RELATED"/>
    <property type="match status" value="1"/>
</dbReference>
<keyword evidence="6 8" id="KW-0472">Membrane</keyword>
<gene>
    <name evidence="10" type="primary">LOC111442148</name>
</gene>
<name>A0A6J1F4Q2_CUCMO</name>
<evidence type="ECO:0000313" key="9">
    <source>
        <dbReference type="Proteomes" id="UP000504609"/>
    </source>
</evidence>